<keyword evidence="2" id="KW-0812">Transmembrane</keyword>
<dbReference type="EMBL" id="JBBPBM010000098">
    <property type="protein sequence ID" value="KAK8508630.1"/>
    <property type="molecule type" value="Genomic_DNA"/>
</dbReference>
<keyword evidence="2" id="KW-0472">Membrane</keyword>
<name>A0ABR2BPY5_9ROSI</name>
<evidence type="ECO:0000313" key="3">
    <source>
        <dbReference type="EMBL" id="KAK8508630.1"/>
    </source>
</evidence>
<dbReference type="Proteomes" id="UP001472677">
    <property type="component" value="Unassembled WGS sequence"/>
</dbReference>
<organism evidence="3 4">
    <name type="scientific">Hibiscus sabdariffa</name>
    <name type="common">roselle</name>
    <dbReference type="NCBI Taxonomy" id="183260"/>
    <lineage>
        <taxon>Eukaryota</taxon>
        <taxon>Viridiplantae</taxon>
        <taxon>Streptophyta</taxon>
        <taxon>Embryophyta</taxon>
        <taxon>Tracheophyta</taxon>
        <taxon>Spermatophyta</taxon>
        <taxon>Magnoliopsida</taxon>
        <taxon>eudicotyledons</taxon>
        <taxon>Gunneridae</taxon>
        <taxon>Pentapetalae</taxon>
        <taxon>rosids</taxon>
        <taxon>malvids</taxon>
        <taxon>Malvales</taxon>
        <taxon>Malvaceae</taxon>
        <taxon>Malvoideae</taxon>
        <taxon>Hibiscus</taxon>
    </lineage>
</organism>
<keyword evidence="4" id="KW-1185">Reference proteome</keyword>
<accession>A0ABR2BPY5</accession>
<comment type="caution">
    <text evidence="3">The sequence shown here is derived from an EMBL/GenBank/DDBJ whole genome shotgun (WGS) entry which is preliminary data.</text>
</comment>
<sequence>MIVPHQALQQFFSMGIHEWLDSNLRMTHLLPGSSIPWCTYLLRSFGRFGNARILSIFFYIDTPNIVLLHSCKAWCFHFIAAAPPSPQFSLLSDSVETLWRPGPPDFCVLNTDDDVLLQTSMGTRGGHVMSLQLKHGTSSLMQPLRSIPSTQEPVLMVSLQIFQRRLIDTGVSAYRLTEVDVVEPPLPSVAAKTPTSTPFGTASAPRSPNGQPRVVASVIALLMALLLAMYLLF</sequence>
<feature type="compositionally biased region" description="Polar residues" evidence="1">
    <location>
        <begin position="193"/>
        <end position="209"/>
    </location>
</feature>
<protein>
    <submittedName>
        <fullName evidence="3">Uncharacterized protein</fullName>
    </submittedName>
</protein>
<keyword evidence="2" id="KW-1133">Transmembrane helix</keyword>
<evidence type="ECO:0000256" key="1">
    <source>
        <dbReference type="SAM" id="MobiDB-lite"/>
    </source>
</evidence>
<evidence type="ECO:0000256" key="2">
    <source>
        <dbReference type="SAM" id="Phobius"/>
    </source>
</evidence>
<reference evidence="3 4" key="1">
    <citation type="journal article" date="2024" name="G3 (Bethesda)">
        <title>Genome assembly of Hibiscus sabdariffa L. provides insights into metabolisms of medicinal natural products.</title>
        <authorList>
            <person name="Kim T."/>
        </authorList>
    </citation>
    <scope>NUCLEOTIDE SEQUENCE [LARGE SCALE GENOMIC DNA]</scope>
    <source>
        <strain evidence="3">TK-2024</strain>
        <tissue evidence="3">Old leaves</tissue>
    </source>
</reference>
<feature type="region of interest" description="Disordered" evidence="1">
    <location>
        <begin position="188"/>
        <end position="209"/>
    </location>
</feature>
<proteinExistence type="predicted"/>
<gene>
    <name evidence="3" type="ORF">V6N12_032627</name>
</gene>
<feature type="transmembrane region" description="Helical" evidence="2">
    <location>
        <begin position="214"/>
        <end position="232"/>
    </location>
</feature>
<evidence type="ECO:0000313" key="4">
    <source>
        <dbReference type="Proteomes" id="UP001472677"/>
    </source>
</evidence>